<name>A0AA42FPL9_9GAMM</name>
<dbReference type="InterPro" id="IPR008966">
    <property type="entry name" value="Adhesion_dom_sf"/>
</dbReference>
<dbReference type="InterPro" id="IPR000259">
    <property type="entry name" value="Adhesion_dom_fimbrial"/>
</dbReference>
<gene>
    <name evidence="3" type="ORF">P7V44_10840</name>
    <name evidence="4" type="ORF">Q5E86_14415</name>
</gene>
<dbReference type="RefSeq" id="WP_042847720.1">
    <property type="nucleotide sequence ID" value="NZ_JARRYG010000010.1"/>
</dbReference>
<dbReference type="Gene3D" id="2.60.40.1090">
    <property type="entry name" value="Fimbrial-type adhesion domain"/>
    <property type="match status" value="1"/>
</dbReference>
<proteinExistence type="predicted"/>
<dbReference type="SUPFAM" id="SSF49401">
    <property type="entry name" value="Bacterial adhesins"/>
    <property type="match status" value="1"/>
</dbReference>
<feature type="domain" description="Fimbrial-type adhesion" evidence="2">
    <location>
        <begin position="29"/>
        <end position="170"/>
    </location>
</feature>
<evidence type="ECO:0000313" key="4">
    <source>
        <dbReference type="EMBL" id="MDO7857518.1"/>
    </source>
</evidence>
<evidence type="ECO:0000256" key="1">
    <source>
        <dbReference type="SAM" id="SignalP"/>
    </source>
</evidence>
<dbReference type="InterPro" id="IPR050263">
    <property type="entry name" value="Bact_Fimbrial_Adh_Pro"/>
</dbReference>
<sequence>MKIIVNNLILLSSLIISGNLFAASTVTLNFTGNIKAATCNITGGNNIDIDLKSISADVFKNTNSGSPWKNFNISLNNCSTYINQVKLTFTGTADTADATSLYKNQGTARNLAVQLQNGNGTTALGNQKVLQVTTNGQTNINIPLRTRAFSSLGNVTPGTISANITATITYL</sequence>
<evidence type="ECO:0000313" key="6">
    <source>
        <dbReference type="Proteomes" id="UP001176478"/>
    </source>
</evidence>
<dbReference type="Pfam" id="PF00419">
    <property type="entry name" value="Fimbrial"/>
    <property type="match status" value="1"/>
</dbReference>
<dbReference type="EMBL" id="JARRYG010000010">
    <property type="protein sequence ID" value="MDG4696735.1"/>
    <property type="molecule type" value="Genomic_DNA"/>
</dbReference>
<feature type="signal peptide" evidence="1">
    <location>
        <begin position="1"/>
        <end position="22"/>
    </location>
</feature>
<evidence type="ECO:0000313" key="3">
    <source>
        <dbReference type="EMBL" id="MDG4696735.1"/>
    </source>
</evidence>
<evidence type="ECO:0000313" key="5">
    <source>
        <dbReference type="Proteomes" id="UP001156701"/>
    </source>
</evidence>
<reference evidence="4" key="3">
    <citation type="journal article" date="2024" name="Int. J. Antimicrob. Agents">
        <title>Identification of a novel Providencia species showing multi-drug-resistant in three patients with hospital-acquired infection.</title>
        <authorList>
            <person name="Yang W."/>
            <person name="Chen J."/>
            <person name="Yang F."/>
            <person name="Ji P."/>
            <person name="Shen S."/>
            <person name="Yin D."/>
            <person name="Hu F."/>
        </authorList>
    </citation>
    <scope>NUCLEOTIDE SEQUENCE</scope>
    <source>
        <strain evidence="4">CRE-138-0111</strain>
    </source>
</reference>
<dbReference type="Proteomes" id="UP001176478">
    <property type="component" value="Unassembled WGS sequence"/>
</dbReference>
<dbReference type="PANTHER" id="PTHR33420:SF27">
    <property type="entry name" value="PROTEIN FIMG"/>
    <property type="match status" value="1"/>
</dbReference>
<dbReference type="GO" id="GO:0009289">
    <property type="term" value="C:pilus"/>
    <property type="evidence" value="ECO:0007669"/>
    <property type="project" value="InterPro"/>
</dbReference>
<reference evidence="3" key="1">
    <citation type="submission" date="2023-03" db="EMBL/GenBank/DDBJ databases">
        <title>a new species belonging to Providencia genus.</title>
        <authorList>
            <person name="Yang W."/>
            <person name="Hu F."/>
            <person name="Shen S."/>
            <person name="Ding L."/>
            <person name="Yin D."/>
        </authorList>
    </citation>
    <scope>NUCLEOTIDE SEQUENCE</scope>
    <source>
        <strain evidence="3">CRE-3FA-0001</strain>
    </source>
</reference>
<protein>
    <submittedName>
        <fullName evidence="3">Fimbrial protein</fullName>
    </submittedName>
</protein>
<reference evidence="4" key="2">
    <citation type="submission" date="2023-07" db="EMBL/GenBank/DDBJ databases">
        <authorList>
            <person name="Yang W."/>
            <person name="Chen J."/>
            <person name="Ji P."/>
            <person name="Hu F."/>
        </authorList>
    </citation>
    <scope>NUCLEOTIDE SEQUENCE</scope>
    <source>
        <strain evidence="4">CRE-138-0111</strain>
    </source>
</reference>
<comment type="caution">
    <text evidence="3">The sequence shown here is derived from an EMBL/GenBank/DDBJ whole genome shotgun (WGS) entry which is preliminary data.</text>
</comment>
<dbReference type="PANTHER" id="PTHR33420">
    <property type="entry name" value="FIMBRIAL SUBUNIT ELFA-RELATED"/>
    <property type="match status" value="1"/>
</dbReference>
<dbReference type="InterPro" id="IPR036937">
    <property type="entry name" value="Adhesion_dom_fimbrial_sf"/>
</dbReference>
<keyword evidence="1" id="KW-0732">Signal</keyword>
<feature type="chain" id="PRO_5041290757" evidence="1">
    <location>
        <begin position="23"/>
        <end position="171"/>
    </location>
</feature>
<accession>A0AA42FPL9</accession>
<dbReference type="EMBL" id="JAUQTG010000008">
    <property type="protein sequence ID" value="MDO7857518.1"/>
    <property type="molecule type" value="Genomic_DNA"/>
</dbReference>
<dbReference type="AlphaFoldDB" id="A0AA42FPL9"/>
<keyword evidence="6" id="KW-1185">Reference proteome</keyword>
<dbReference type="Proteomes" id="UP001156701">
    <property type="component" value="Unassembled WGS sequence"/>
</dbReference>
<dbReference type="GO" id="GO:0043709">
    <property type="term" value="P:cell adhesion involved in single-species biofilm formation"/>
    <property type="evidence" value="ECO:0007669"/>
    <property type="project" value="TreeGrafter"/>
</dbReference>
<organism evidence="3 5">
    <name type="scientific">Providencia huashanensis</name>
    <dbReference type="NCBI Taxonomy" id="3037798"/>
    <lineage>
        <taxon>Bacteria</taxon>
        <taxon>Pseudomonadati</taxon>
        <taxon>Pseudomonadota</taxon>
        <taxon>Gammaproteobacteria</taxon>
        <taxon>Enterobacterales</taxon>
        <taxon>Morganellaceae</taxon>
        <taxon>Providencia</taxon>
    </lineage>
</organism>
<evidence type="ECO:0000259" key="2">
    <source>
        <dbReference type="Pfam" id="PF00419"/>
    </source>
</evidence>